<dbReference type="InterPro" id="IPR025977">
    <property type="entry name" value="Cnd3_C"/>
</dbReference>
<feature type="region of interest" description="Disordered" evidence="8">
    <location>
        <begin position="920"/>
        <end position="984"/>
    </location>
</feature>
<evidence type="ECO:0000313" key="10">
    <source>
        <dbReference type="EMBL" id="CEG01856.1"/>
    </source>
</evidence>
<dbReference type="Gene3D" id="1.25.10.10">
    <property type="entry name" value="Leucine-rich Repeat Variant"/>
    <property type="match status" value="1"/>
</dbReference>
<keyword evidence="7" id="KW-0131">Cell cycle</keyword>
<keyword evidence="5" id="KW-0498">Mitosis</keyword>
<dbReference type="GeneID" id="9830789"/>
<evidence type="ECO:0000256" key="5">
    <source>
        <dbReference type="ARBA" id="ARBA00022776"/>
    </source>
</evidence>
<dbReference type="InParanoid" id="A0A096PB81"/>
<dbReference type="FunCoup" id="A0A096PB81">
    <property type="interactions" value="917"/>
</dbReference>
<name>A0A096PB81_OSTTA</name>
<evidence type="ECO:0000256" key="1">
    <source>
        <dbReference type="ARBA" id="ARBA00004286"/>
    </source>
</evidence>
<keyword evidence="3" id="KW-0158">Chromosome</keyword>
<comment type="subcellular location">
    <subcellularLocation>
        <location evidence="1">Chromosome</location>
    </subcellularLocation>
</comment>
<feature type="compositionally biased region" description="Basic and acidic residues" evidence="8">
    <location>
        <begin position="951"/>
        <end position="972"/>
    </location>
</feature>
<dbReference type="EMBL" id="CAID01000015">
    <property type="protein sequence ID" value="CEG01856.1"/>
    <property type="molecule type" value="Genomic_DNA"/>
</dbReference>
<evidence type="ECO:0000256" key="8">
    <source>
        <dbReference type="SAM" id="MobiDB-lite"/>
    </source>
</evidence>
<dbReference type="GO" id="GO:0000793">
    <property type="term" value="C:condensed chromosome"/>
    <property type="evidence" value="ECO:0007669"/>
    <property type="project" value="TreeGrafter"/>
</dbReference>
<feature type="region of interest" description="Disordered" evidence="8">
    <location>
        <begin position="872"/>
        <end position="895"/>
    </location>
</feature>
<evidence type="ECO:0000256" key="3">
    <source>
        <dbReference type="ARBA" id="ARBA00022454"/>
    </source>
</evidence>
<evidence type="ECO:0000256" key="6">
    <source>
        <dbReference type="ARBA" id="ARBA00023067"/>
    </source>
</evidence>
<dbReference type="RefSeq" id="XP_022841207.1">
    <property type="nucleotide sequence ID" value="XM_022982453.1"/>
</dbReference>
<feature type="domain" description="Nuclear condensin complex subunit 3 C-terminal" evidence="9">
    <location>
        <begin position="500"/>
        <end position="797"/>
    </location>
</feature>
<organism evidence="10 11">
    <name type="scientific">Ostreococcus tauri</name>
    <name type="common">Marine green alga</name>
    <dbReference type="NCBI Taxonomy" id="70448"/>
    <lineage>
        <taxon>Eukaryota</taxon>
        <taxon>Viridiplantae</taxon>
        <taxon>Chlorophyta</taxon>
        <taxon>Mamiellophyceae</taxon>
        <taxon>Mamiellales</taxon>
        <taxon>Bathycoccaceae</taxon>
        <taxon>Ostreococcus</taxon>
    </lineage>
</organism>
<dbReference type="InterPro" id="IPR016024">
    <property type="entry name" value="ARM-type_fold"/>
</dbReference>
<dbReference type="AlphaFoldDB" id="A0A096PB81"/>
<dbReference type="GO" id="GO:0051301">
    <property type="term" value="P:cell division"/>
    <property type="evidence" value="ECO:0007669"/>
    <property type="project" value="UniProtKB-KW"/>
</dbReference>
<dbReference type="Pfam" id="PF12719">
    <property type="entry name" value="Cnd3"/>
    <property type="match status" value="1"/>
</dbReference>
<dbReference type="PANTHER" id="PTHR14418:SF5">
    <property type="entry name" value="CONDENSIN COMPLEX SUBUNIT 3"/>
    <property type="match status" value="1"/>
</dbReference>
<dbReference type="OrthoDB" id="496423at2759"/>
<dbReference type="Proteomes" id="UP000009170">
    <property type="component" value="Unassembled WGS sequence"/>
</dbReference>
<dbReference type="GO" id="GO:0007076">
    <property type="term" value="P:mitotic chromosome condensation"/>
    <property type="evidence" value="ECO:0007669"/>
    <property type="project" value="InterPro"/>
</dbReference>
<comment type="caution">
    <text evidence="10">The sequence shown here is derived from an EMBL/GenBank/DDBJ whole genome shotgun (WGS) entry which is preliminary data.</text>
</comment>
<dbReference type="InterPro" id="IPR027165">
    <property type="entry name" value="CND3"/>
</dbReference>
<protein>
    <submittedName>
        <fullName evidence="10">Nuclear condensin complex subunit 3, C-terminal domain</fullName>
    </submittedName>
</protein>
<comment type="similarity">
    <text evidence="2">Belongs to the CND3 (condensin subunit 3) family.</text>
</comment>
<dbReference type="SUPFAM" id="SSF48371">
    <property type="entry name" value="ARM repeat"/>
    <property type="match status" value="1"/>
</dbReference>
<proteinExistence type="inferred from homology"/>
<evidence type="ECO:0000313" key="11">
    <source>
        <dbReference type="Proteomes" id="UP000009170"/>
    </source>
</evidence>
<gene>
    <name evidence="10" type="ORF">OT_ostta15g02570</name>
</gene>
<reference evidence="11" key="1">
    <citation type="journal article" date="2006" name="Proc. Natl. Acad. Sci. U.S.A.">
        <title>Genome analysis of the smallest free-living eukaryote Ostreococcus tauri unveils many unique features.</title>
        <authorList>
            <person name="Derelle E."/>
            <person name="Ferraz C."/>
            <person name="Rombauts S."/>
            <person name="Rouze P."/>
            <person name="Worden A.Z."/>
            <person name="Robbens S."/>
            <person name="Partensky F."/>
            <person name="Degroeve S."/>
            <person name="Echeynie S."/>
            <person name="Cooke R."/>
            <person name="Saeys Y."/>
            <person name="Wuyts J."/>
            <person name="Jabbari K."/>
            <person name="Bowler C."/>
            <person name="Panaud O."/>
            <person name="Piegu B."/>
            <person name="Ball S.G."/>
            <person name="Ral J.-P."/>
            <person name="Bouget F.-Y."/>
            <person name="Piganeau G."/>
            <person name="De Baets B."/>
            <person name="Picard A."/>
            <person name="Delseny M."/>
            <person name="Demaille J."/>
            <person name="Van de Peer Y."/>
            <person name="Moreau H."/>
        </authorList>
    </citation>
    <scope>NUCLEOTIDE SEQUENCE [LARGE SCALE GENOMIC DNA]</scope>
    <source>
        <strain evidence="11">OTTH 0595 / CCAP 157/2 / RCC745</strain>
    </source>
</reference>
<keyword evidence="6" id="KW-0226">DNA condensation</keyword>
<reference evidence="10 11" key="2">
    <citation type="journal article" date="2014" name="BMC Genomics">
        <title>An improved genome of the model marine alga Ostreococcus tauri unfolds by assessing Illumina de novo assemblies.</title>
        <authorList>
            <person name="Blanc-Mathieu R."/>
            <person name="Verhelst B."/>
            <person name="Derelle E."/>
            <person name="Rombauts S."/>
            <person name="Bouget F.Y."/>
            <person name="Carre I."/>
            <person name="Chateau A."/>
            <person name="Eyre-Walker A."/>
            <person name="Grimsley N."/>
            <person name="Moreau H."/>
            <person name="Piegu B."/>
            <person name="Rivals E."/>
            <person name="Schackwitz W."/>
            <person name="Van de Peer Y."/>
            <person name="Piganeau G."/>
        </authorList>
    </citation>
    <scope>NUCLEOTIDE SEQUENCE [LARGE SCALE GENOMIC DNA]</scope>
    <source>
        <strain evidence="11">OTTH 0595 / CCAP 157/2 / RCC745</strain>
    </source>
</reference>
<dbReference type="STRING" id="70448.A0A096PB81"/>
<dbReference type="PANTHER" id="PTHR14418">
    <property type="entry name" value="CONDENSIN COMPLEX SUBUNIT 3-RELATED"/>
    <property type="match status" value="1"/>
</dbReference>
<evidence type="ECO:0000259" key="9">
    <source>
        <dbReference type="Pfam" id="PF12719"/>
    </source>
</evidence>
<keyword evidence="4" id="KW-0132">Cell division</keyword>
<keyword evidence="11" id="KW-1185">Reference proteome</keyword>
<dbReference type="KEGG" id="ota:OT_ostta15g02570"/>
<evidence type="ECO:0000256" key="2">
    <source>
        <dbReference type="ARBA" id="ARBA00006533"/>
    </source>
</evidence>
<evidence type="ECO:0000256" key="4">
    <source>
        <dbReference type="ARBA" id="ARBA00022618"/>
    </source>
</evidence>
<evidence type="ECO:0000256" key="7">
    <source>
        <dbReference type="ARBA" id="ARBA00023306"/>
    </source>
</evidence>
<sequence>MPASDDLTRAIARALNDAQISLATHKRGAKTLSVVRSSDPERFLPTFCNAVLPVLLEYKRELCTERVVRFIVSFCAWREPGCEEDADDFNEAFLGFLLNLHTAKDKAIRFRACQIVAGVLNGLGADAEVSDDLYERMTDVMLERIRDKMPAVRAQAARALSRLQDGGESQDFSQDEITQAFVELLGSEKNKEVRKAILGSLAISDCTVPCVIERTRDVAEDVRRIAFLALTSKVPVESVSIAHRALVLKRGLNDRAPVVRSASVEMLKRWIDAFEGDVIKFLAALDVETNEPEAELAMKELIAIGRVKPMEVCKDADLVARALKRDLQTQGLMSPEEGLFWRVVLTHLAEASAAKGADSAQAVGQAREIAVAEVGEMIEAMEAAMPPTATDLLAIVTAHATSDEGKFVARQLLPLLKCVDLNDGAIRRGAINLVTEQLRIEPIVSTHGSSYACGGDGKWETSLVEFARLVANDSTEFAGLVLDAADSLQMCGTAESLTQALYIAGSLLERTTKRLPSVAAEAVMDSLIRPAVTHSTTAVRRESMRVLGLLVASQGVISPEAVVILRTALSADAAPVRCMAARALGDAALIHGPAALDQHRVLADPDDADATESQINASLPLELALMKCLDEEGKPFEFKSDALDLEDVDVEDVDATKAAAAIEAEESVGTVAAESLCKIVLRRGEGAFEAAAAVISRLLGSYFAADAQRRPRLAQCLAVFFPALASGPEDRRRLLADCALPALRAAAKIKGLSRVAALLVQLLTASEEPTSGGAELALALANESLALSTKQTPSGAQATLAKAYINGVARVLSLVPVKSARLETDAAEQVELNETLTKAWHAAVLAAERVKEKSAAKDLAAAAERLRSHCLAAPKGTPQAEDDGIVVPTDSDDLSTQLDDDVRAAVMEHAIELANGNEVPFAGSKVKPAKEPKAPAVPTRESRSRASKTAATDKLKDDDLKKPLPKMTPERKRSSRRGALQDMN</sequence>
<dbReference type="GO" id="GO:0000796">
    <property type="term" value="C:condensin complex"/>
    <property type="evidence" value="ECO:0007669"/>
    <property type="project" value="InterPro"/>
</dbReference>
<dbReference type="InterPro" id="IPR011989">
    <property type="entry name" value="ARM-like"/>
</dbReference>
<accession>A0A096PB81</accession>